<dbReference type="InterPro" id="IPR050655">
    <property type="entry name" value="Plant_B3_domain"/>
</dbReference>
<name>R0GRU6_9BRAS</name>
<evidence type="ECO:0000256" key="2">
    <source>
        <dbReference type="ARBA" id="ARBA00023015"/>
    </source>
</evidence>
<evidence type="ECO:0000313" key="8">
    <source>
        <dbReference type="EMBL" id="EOA15050.1"/>
    </source>
</evidence>
<evidence type="ECO:0000256" key="1">
    <source>
        <dbReference type="ARBA" id="ARBA00004123"/>
    </source>
</evidence>
<feature type="non-terminal residue" evidence="8">
    <location>
        <position position="1"/>
    </location>
</feature>
<dbReference type="GO" id="GO:0003677">
    <property type="term" value="F:DNA binding"/>
    <property type="evidence" value="ECO:0007669"/>
    <property type="project" value="UniProtKB-KW"/>
</dbReference>
<keyword evidence="4" id="KW-0804">Transcription</keyword>
<dbReference type="Proteomes" id="UP000029121">
    <property type="component" value="Unassembled WGS sequence"/>
</dbReference>
<evidence type="ECO:0000259" key="7">
    <source>
        <dbReference type="PROSITE" id="PS50863"/>
    </source>
</evidence>
<dbReference type="OrthoDB" id="1094641at2759"/>
<dbReference type="Gene3D" id="2.40.330.10">
    <property type="entry name" value="DNA-binding pseudobarrel domain"/>
    <property type="match status" value="1"/>
</dbReference>
<dbReference type="InterPro" id="IPR003340">
    <property type="entry name" value="B3_DNA-bd"/>
</dbReference>
<keyword evidence="3" id="KW-0238">DNA-binding</keyword>
<dbReference type="PROSITE" id="PS50863">
    <property type="entry name" value="B3"/>
    <property type="match status" value="1"/>
</dbReference>
<organism evidence="8 9">
    <name type="scientific">Capsella rubella</name>
    <dbReference type="NCBI Taxonomy" id="81985"/>
    <lineage>
        <taxon>Eukaryota</taxon>
        <taxon>Viridiplantae</taxon>
        <taxon>Streptophyta</taxon>
        <taxon>Embryophyta</taxon>
        <taxon>Tracheophyta</taxon>
        <taxon>Spermatophyta</taxon>
        <taxon>Magnoliopsida</taxon>
        <taxon>eudicotyledons</taxon>
        <taxon>Gunneridae</taxon>
        <taxon>Pentapetalae</taxon>
        <taxon>rosids</taxon>
        <taxon>malvids</taxon>
        <taxon>Brassicales</taxon>
        <taxon>Brassicaceae</taxon>
        <taxon>Camelineae</taxon>
        <taxon>Capsella</taxon>
    </lineage>
</organism>
<feature type="compositionally biased region" description="Polar residues" evidence="6">
    <location>
        <begin position="167"/>
        <end position="177"/>
    </location>
</feature>
<reference evidence="9" key="1">
    <citation type="journal article" date="2013" name="Nat. Genet.">
        <title>The Capsella rubella genome and the genomic consequences of rapid mating system evolution.</title>
        <authorList>
            <person name="Slotte T."/>
            <person name="Hazzouri K.M."/>
            <person name="Agren J.A."/>
            <person name="Koenig D."/>
            <person name="Maumus F."/>
            <person name="Guo Y.L."/>
            <person name="Steige K."/>
            <person name="Platts A.E."/>
            <person name="Escobar J.S."/>
            <person name="Newman L.K."/>
            <person name="Wang W."/>
            <person name="Mandakova T."/>
            <person name="Vello E."/>
            <person name="Smith L.M."/>
            <person name="Henz S.R."/>
            <person name="Steffen J."/>
            <person name="Takuno S."/>
            <person name="Brandvain Y."/>
            <person name="Coop G."/>
            <person name="Andolfatto P."/>
            <person name="Hu T.T."/>
            <person name="Blanchette M."/>
            <person name="Clark R.M."/>
            <person name="Quesneville H."/>
            <person name="Nordborg M."/>
            <person name="Gaut B.S."/>
            <person name="Lysak M.A."/>
            <person name="Jenkins J."/>
            <person name="Grimwood J."/>
            <person name="Chapman J."/>
            <person name="Prochnik S."/>
            <person name="Shu S."/>
            <person name="Rokhsar D."/>
            <person name="Schmutz J."/>
            <person name="Weigel D."/>
            <person name="Wright S.I."/>
        </authorList>
    </citation>
    <scope>NUCLEOTIDE SEQUENCE [LARGE SCALE GENOMIC DNA]</scope>
    <source>
        <strain evidence="9">cv. Monte Gargano</strain>
    </source>
</reference>
<protein>
    <recommendedName>
        <fullName evidence="7">TF-B3 domain-containing protein</fullName>
    </recommendedName>
</protein>
<feature type="compositionally biased region" description="Acidic residues" evidence="6">
    <location>
        <begin position="130"/>
        <end position="161"/>
    </location>
</feature>
<evidence type="ECO:0000256" key="4">
    <source>
        <dbReference type="ARBA" id="ARBA00023163"/>
    </source>
</evidence>
<comment type="subcellular location">
    <subcellularLocation>
        <location evidence="1">Nucleus</location>
    </subcellularLocation>
</comment>
<dbReference type="PANTHER" id="PTHR31920:SF32">
    <property type="entry name" value="B3 DOMAIN-CONTAINING PROTEIN REM22"/>
    <property type="match status" value="1"/>
</dbReference>
<proteinExistence type="predicted"/>
<keyword evidence="5" id="KW-0539">Nucleus</keyword>
<keyword evidence="2" id="KW-0805">Transcription regulation</keyword>
<evidence type="ECO:0000256" key="3">
    <source>
        <dbReference type="ARBA" id="ARBA00023125"/>
    </source>
</evidence>
<gene>
    <name evidence="8" type="ORF">CARUB_v10028409mg</name>
</gene>
<keyword evidence="9" id="KW-1185">Reference proteome</keyword>
<dbReference type="SUPFAM" id="SSF101936">
    <property type="entry name" value="DNA-binding pseudobarrel domain"/>
    <property type="match status" value="2"/>
</dbReference>
<evidence type="ECO:0000256" key="5">
    <source>
        <dbReference type="ARBA" id="ARBA00023242"/>
    </source>
</evidence>
<dbReference type="STRING" id="81985.R0GRU6"/>
<dbReference type="CDD" id="cd10017">
    <property type="entry name" value="B3_DNA"/>
    <property type="match status" value="1"/>
</dbReference>
<dbReference type="InterPro" id="IPR015300">
    <property type="entry name" value="DNA-bd_pseudobarrel_sf"/>
</dbReference>
<dbReference type="KEGG" id="crb:17875951"/>
<dbReference type="AlphaFoldDB" id="R0GRU6"/>
<dbReference type="PANTHER" id="PTHR31920">
    <property type="entry name" value="B3 DOMAIN-CONTAINING"/>
    <property type="match status" value="1"/>
</dbReference>
<feature type="region of interest" description="Disordered" evidence="6">
    <location>
        <begin position="90"/>
        <end position="177"/>
    </location>
</feature>
<dbReference type="Pfam" id="PF02362">
    <property type="entry name" value="B3"/>
    <property type="match status" value="1"/>
</dbReference>
<dbReference type="SMART" id="SM01019">
    <property type="entry name" value="B3"/>
    <property type="match status" value="2"/>
</dbReference>
<dbReference type="GO" id="GO:0005634">
    <property type="term" value="C:nucleus"/>
    <property type="evidence" value="ECO:0007669"/>
    <property type="project" value="UniProtKB-SubCell"/>
</dbReference>
<sequence>VLPISFNCCLPNPLPKTVTIRSTYGKIWNMVLRKCGGEVERFVLVNGWKKIVKDEDLNGGDLLAFEFDGSRCFNFSIYEHETMCKRVKRSSEQNLESDGEEETRTSNDVIVLHDDDTDDSDSDYHHASVEDDDDAEDEDVEPEPEDDAENEHDDDVEDEDKDDHRNPQFTVTLNPNRKSQLHIPAHVIRDFDLTFPERITVVDKLGALEKEIKIQVNGCIFVKGFGSVFRRNKVKTTDQMICEVKRTGANVVHTIKVNVIRG</sequence>
<evidence type="ECO:0000256" key="6">
    <source>
        <dbReference type="SAM" id="MobiDB-lite"/>
    </source>
</evidence>
<feature type="domain" description="TF-B3" evidence="7">
    <location>
        <begin position="1"/>
        <end position="81"/>
    </location>
</feature>
<dbReference type="EMBL" id="KB870812">
    <property type="protein sequence ID" value="EOA15050.1"/>
    <property type="molecule type" value="Genomic_DNA"/>
</dbReference>
<evidence type="ECO:0000313" key="9">
    <source>
        <dbReference type="Proteomes" id="UP000029121"/>
    </source>
</evidence>
<accession>R0GRU6</accession>
<dbReference type="eggNOG" id="ENOG502S4ID">
    <property type="taxonomic scope" value="Eukaryota"/>
</dbReference>